<gene>
    <name evidence="3" type="ORF">PEV8663_01495</name>
</gene>
<evidence type="ECO:0000313" key="3">
    <source>
        <dbReference type="EMBL" id="SMX38696.1"/>
    </source>
</evidence>
<reference evidence="3 4" key="1">
    <citation type="submission" date="2017-05" db="EMBL/GenBank/DDBJ databases">
        <authorList>
            <person name="Song R."/>
            <person name="Chenine A.L."/>
            <person name="Ruprecht R.M."/>
        </authorList>
    </citation>
    <scope>NUCLEOTIDE SEQUENCE [LARGE SCALE GENOMIC DNA]</scope>
    <source>
        <strain evidence="3 4">CECT 8663</strain>
    </source>
</reference>
<evidence type="ECO:0000313" key="4">
    <source>
        <dbReference type="Proteomes" id="UP000220836"/>
    </source>
</evidence>
<dbReference type="Proteomes" id="UP000220836">
    <property type="component" value="Unassembled WGS sequence"/>
</dbReference>
<evidence type="ECO:0000256" key="1">
    <source>
        <dbReference type="SAM" id="MobiDB-lite"/>
    </source>
</evidence>
<feature type="region of interest" description="Disordered" evidence="1">
    <location>
        <begin position="723"/>
        <end position="758"/>
    </location>
</feature>
<dbReference type="EMBL" id="FXYH01000004">
    <property type="protein sequence ID" value="SMX38696.1"/>
    <property type="molecule type" value="Genomic_DNA"/>
</dbReference>
<dbReference type="Gene3D" id="3.40.50.300">
    <property type="entry name" value="P-loop containing nucleotide triphosphate hydrolases"/>
    <property type="match status" value="1"/>
</dbReference>
<dbReference type="InterPro" id="IPR045455">
    <property type="entry name" value="NrS-1_pol-like_helicase"/>
</dbReference>
<dbReference type="Pfam" id="PF19263">
    <property type="entry name" value="DUF5906"/>
    <property type="match status" value="1"/>
</dbReference>
<keyword evidence="4" id="KW-1185">Reference proteome</keyword>
<sequence length="953" mass="105836">MGGFSDLGEDIKERNQYSNGVSLDKLTEMAMADLEKQRAKDNNPLLKSPTIKRWLMDNDAVVEGLRITVIRGADDGSGYPVALAEVRFPQNPKNAKGVIRITKPRRSPLTAADLKELMPSDDDLKAMYGEVMGLEAEGMLPVPVSVEPTELCSPFVLKNHKENEWYIEQGGGNGIPDWLSGVVVSLENWPRLVLGEDRCAVPVVDAEGRITAIEFRVKKADGGKICQHYRPFSDGIWRVDTEELNLVKGGGKGRDTVLFEGAKALAGALMIAFPEKYGVDKDKAERHPWYDFLQGKVLRAFIGGTNVSHRINWEPMKDGTGAIYVANDADASGVGAAKDISMAPALKGRQVFRFDFPEYFPNGWDIADGLSDVAAAGEKYYRQQEGVEKFDPAIHLNPKNLLRKITQVATGSKTATYIPKSIDDWGYVKQHDEFTDLQDPSAAPKKKKEKEFERTFDDRAPTTNGLAPSFRRNGVGVYDGYEFSPHKPAIISQDGKRLVNHWQPRRVEPVEPKTPQDIAPLVRYFEHLLPNPWERLQIWNWVATAIAHQDWKIPAVLIHGPVQGTGKSMLMDVWIAPILGFGMVSRPNVDNLGSEHRTWMVNKVMVNIDDLPNKESKDRADLLKSVITAGELEVNPKNRHIRAVKNHATLYCTSQYATAVMLSNDGDRRWLIAGSGEEKLRNFAEIRDYANGVGRGHLVWIAENYENLPDWLAAEIGIGGDDVPSETRGDGGAIGDLGKPKYLPSGKQAPWTSSKAETRAQSGSAVVLRATEALRAVIEERTGKDERAYFSDTLYESIARHGRKHGLSDGSIAQLRPQNLGKSISSAGLYSCRANQNNPSLPNYMRANREIQKPDGSTVPVRKYGVLLLPKGIVDELEQQGLIKVNPQEMLYEPHPSPSKAVVKKWKLKVGRVPWSVLKNAIGADRLMYGLDVTIWGDVNYEGQPDIEDDEPF</sequence>
<proteinExistence type="predicted"/>
<protein>
    <recommendedName>
        <fullName evidence="2">NrS-1 polymerase-like helicase domain-containing protein</fullName>
    </recommendedName>
</protein>
<organism evidence="3 4">
    <name type="scientific">Pelagimonas varians</name>
    <dbReference type="NCBI Taxonomy" id="696760"/>
    <lineage>
        <taxon>Bacteria</taxon>
        <taxon>Pseudomonadati</taxon>
        <taxon>Pseudomonadota</taxon>
        <taxon>Alphaproteobacteria</taxon>
        <taxon>Rhodobacterales</taxon>
        <taxon>Roseobacteraceae</taxon>
        <taxon>Pelagimonas</taxon>
    </lineage>
</organism>
<dbReference type="AlphaFoldDB" id="A0A238K9P2"/>
<evidence type="ECO:0000259" key="2">
    <source>
        <dbReference type="Pfam" id="PF19263"/>
    </source>
</evidence>
<feature type="domain" description="NrS-1 polymerase-like helicase" evidence="2">
    <location>
        <begin position="558"/>
        <end position="669"/>
    </location>
</feature>
<dbReference type="OrthoDB" id="784829at2"/>
<name>A0A238K9P2_9RHOB</name>
<dbReference type="InterPro" id="IPR027417">
    <property type="entry name" value="P-loop_NTPase"/>
</dbReference>
<dbReference type="RefSeq" id="WP_097804003.1">
    <property type="nucleotide sequence ID" value="NZ_FXYH01000004.1"/>
</dbReference>
<accession>A0A238K9P2</accession>